<evidence type="ECO:0000313" key="6">
    <source>
        <dbReference type="Proteomes" id="UP000230750"/>
    </source>
</evidence>
<evidence type="ECO:0000256" key="1">
    <source>
        <dbReference type="ARBA" id="ARBA00022737"/>
    </source>
</evidence>
<dbReference type="CDD" id="cd00041">
    <property type="entry name" value="CUB"/>
    <property type="match status" value="1"/>
</dbReference>
<dbReference type="SMART" id="SM00042">
    <property type="entry name" value="CUB"/>
    <property type="match status" value="1"/>
</dbReference>
<feature type="domain" description="CUB" evidence="4">
    <location>
        <begin position="5"/>
        <end position="118"/>
    </location>
</feature>
<dbReference type="InterPro" id="IPR035914">
    <property type="entry name" value="Sperma_CUB_dom_sf"/>
</dbReference>
<organism evidence="5 6">
    <name type="scientific">Stichopus japonicus</name>
    <name type="common">Sea cucumber</name>
    <dbReference type="NCBI Taxonomy" id="307972"/>
    <lineage>
        <taxon>Eukaryota</taxon>
        <taxon>Metazoa</taxon>
        <taxon>Echinodermata</taxon>
        <taxon>Eleutherozoa</taxon>
        <taxon>Echinozoa</taxon>
        <taxon>Holothuroidea</taxon>
        <taxon>Aspidochirotacea</taxon>
        <taxon>Aspidochirotida</taxon>
        <taxon>Stichopodidae</taxon>
        <taxon>Apostichopus</taxon>
    </lineage>
</organism>
<gene>
    <name evidence="5" type="ORF">BSL78_18612</name>
</gene>
<keyword evidence="6" id="KW-1185">Reference proteome</keyword>
<dbReference type="AlphaFoldDB" id="A0A2G8K976"/>
<evidence type="ECO:0000259" key="4">
    <source>
        <dbReference type="PROSITE" id="PS01180"/>
    </source>
</evidence>
<keyword evidence="2" id="KW-1015">Disulfide bond</keyword>
<keyword evidence="1" id="KW-0677">Repeat</keyword>
<dbReference type="STRING" id="307972.A0A2G8K976"/>
<reference evidence="5 6" key="1">
    <citation type="journal article" date="2017" name="PLoS Biol.">
        <title>The sea cucumber genome provides insights into morphological evolution and visceral regeneration.</title>
        <authorList>
            <person name="Zhang X."/>
            <person name="Sun L."/>
            <person name="Yuan J."/>
            <person name="Sun Y."/>
            <person name="Gao Y."/>
            <person name="Zhang L."/>
            <person name="Li S."/>
            <person name="Dai H."/>
            <person name="Hamel J.F."/>
            <person name="Liu C."/>
            <person name="Yu Y."/>
            <person name="Liu S."/>
            <person name="Lin W."/>
            <person name="Guo K."/>
            <person name="Jin S."/>
            <person name="Xu P."/>
            <person name="Storey K.B."/>
            <person name="Huan P."/>
            <person name="Zhang T."/>
            <person name="Zhou Y."/>
            <person name="Zhang J."/>
            <person name="Lin C."/>
            <person name="Li X."/>
            <person name="Xing L."/>
            <person name="Huo D."/>
            <person name="Sun M."/>
            <person name="Wang L."/>
            <person name="Mercier A."/>
            <person name="Li F."/>
            <person name="Yang H."/>
            <person name="Xiang J."/>
        </authorList>
    </citation>
    <scope>NUCLEOTIDE SEQUENCE [LARGE SCALE GENOMIC DNA]</scope>
    <source>
        <strain evidence="5">Shaxun</strain>
        <tissue evidence="5">Muscle</tissue>
    </source>
</reference>
<sequence>MTEACGGLKTSLQGNISTPQYPNMYPRDKNCIWKISAPSSYHISLQFRDFQLEGTELCKYDFVEIRGGFSPDADRIGNRLCGSDIPETVTSPSNTLYIQFKSDSTVSKKGFFATFFADPPGSRTSRRSLIGLSKPQADRSQSLRFIFS</sequence>
<evidence type="ECO:0000313" key="5">
    <source>
        <dbReference type="EMBL" id="PIK44515.1"/>
    </source>
</evidence>
<dbReference type="Gene3D" id="2.60.120.290">
    <property type="entry name" value="Spermadhesin, CUB domain"/>
    <property type="match status" value="1"/>
</dbReference>
<dbReference type="PROSITE" id="PS01180">
    <property type="entry name" value="CUB"/>
    <property type="match status" value="1"/>
</dbReference>
<dbReference type="SUPFAM" id="SSF49854">
    <property type="entry name" value="Spermadhesin, CUB domain"/>
    <property type="match status" value="1"/>
</dbReference>
<dbReference type="InterPro" id="IPR000859">
    <property type="entry name" value="CUB_dom"/>
</dbReference>
<dbReference type="PANTHER" id="PTHR24251">
    <property type="entry name" value="OVOCHYMASE-RELATED"/>
    <property type="match status" value="1"/>
</dbReference>
<dbReference type="Pfam" id="PF00431">
    <property type="entry name" value="CUB"/>
    <property type="match status" value="1"/>
</dbReference>
<evidence type="ECO:0000256" key="2">
    <source>
        <dbReference type="ARBA" id="ARBA00023157"/>
    </source>
</evidence>
<dbReference type="OrthoDB" id="431034at2759"/>
<evidence type="ECO:0000256" key="3">
    <source>
        <dbReference type="PROSITE-ProRule" id="PRU00059"/>
    </source>
</evidence>
<dbReference type="EMBL" id="MRZV01000772">
    <property type="protein sequence ID" value="PIK44515.1"/>
    <property type="molecule type" value="Genomic_DNA"/>
</dbReference>
<protein>
    <submittedName>
        <fullName evidence="5">Bone morphogenic protein 1</fullName>
    </submittedName>
</protein>
<dbReference type="Proteomes" id="UP000230750">
    <property type="component" value="Unassembled WGS sequence"/>
</dbReference>
<comment type="caution">
    <text evidence="3">Lacks conserved residue(s) required for the propagation of feature annotation.</text>
</comment>
<dbReference type="FunFam" id="2.60.120.290:FF:000013">
    <property type="entry name" value="Membrane frizzled-related protein"/>
    <property type="match status" value="1"/>
</dbReference>
<accession>A0A2G8K976</accession>
<name>A0A2G8K976_STIJA</name>
<proteinExistence type="predicted"/>
<comment type="caution">
    <text evidence="5">The sequence shown here is derived from an EMBL/GenBank/DDBJ whole genome shotgun (WGS) entry which is preliminary data.</text>
</comment>